<protein>
    <recommendedName>
        <fullName evidence="2">Putative Flp pilus-assembly TadG-like N-terminal domain-containing protein</fullName>
    </recommendedName>
</protein>
<dbReference type="InterPro" id="IPR028087">
    <property type="entry name" value="Tad_N"/>
</dbReference>
<keyword evidence="1" id="KW-0472">Membrane</keyword>
<accession>A0A518HYB0</accession>
<name>A0A518HYB0_9BACT</name>
<dbReference type="KEGG" id="snep:Enr13x_57460"/>
<dbReference type="OrthoDB" id="279002at2"/>
<organism evidence="3 4">
    <name type="scientific">Stieleria neptunia</name>
    <dbReference type="NCBI Taxonomy" id="2527979"/>
    <lineage>
        <taxon>Bacteria</taxon>
        <taxon>Pseudomonadati</taxon>
        <taxon>Planctomycetota</taxon>
        <taxon>Planctomycetia</taxon>
        <taxon>Pirellulales</taxon>
        <taxon>Pirellulaceae</taxon>
        <taxon>Stieleria</taxon>
    </lineage>
</organism>
<evidence type="ECO:0000313" key="4">
    <source>
        <dbReference type="Proteomes" id="UP000319004"/>
    </source>
</evidence>
<sequence length="410" mass="44119">MRSGQPHRGGYVMVLLAMLLFGLFAMAALVIDLGFARLAQRQMQSAADSAALEGLRFRDQLPPNASSTDFEVERRTHVQQWVTNAFDDDLGATSDDHTYGGGPIVDFVGGAGDASLNASQTMSTPPTPFYRPTLSTNLSGTSPNSDSGDMVSGYFDRTLDNPNFDSDIPPSENEYVDDDTGQYVRRNFIAGDMAQRSTHNAFLVRLRRTGETLSSELGSSGPPIPYLFGRGSLMDRGLTGDGMRVRATSIASVRPIVCVGSEDPARNIIGSIGMSVSAADFEAGDLSNPLEFHGRCIGDPVTSTTVTNFGSLPRSGYLGIHQIYDVPRVIAFTRVEVQASNTIQASTFLAHQNASASYCFGIAARDSNGDLLSLDDQPSIADKRVFVEDHLSFVDASRSDSFMAPVLVRN</sequence>
<feature type="transmembrane region" description="Helical" evidence="1">
    <location>
        <begin position="12"/>
        <end position="35"/>
    </location>
</feature>
<dbReference type="Proteomes" id="UP000319004">
    <property type="component" value="Chromosome"/>
</dbReference>
<reference evidence="3 4" key="1">
    <citation type="submission" date="2019-03" db="EMBL/GenBank/DDBJ databases">
        <title>Deep-cultivation of Planctomycetes and their phenomic and genomic characterization uncovers novel biology.</title>
        <authorList>
            <person name="Wiegand S."/>
            <person name="Jogler M."/>
            <person name="Boedeker C."/>
            <person name="Pinto D."/>
            <person name="Vollmers J."/>
            <person name="Rivas-Marin E."/>
            <person name="Kohn T."/>
            <person name="Peeters S.H."/>
            <person name="Heuer A."/>
            <person name="Rast P."/>
            <person name="Oberbeckmann S."/>
            <person name="Bunk B."/>
            <person name="Jeske O."/>
            <person name="Meyerdierks A."/>
            <person name="Storesund J.E."/>
            <person name="Kallscheuer N."/>
            <person name="Luecker S."/>
            <person name="Lage O.M."/>
            <person name="Pohl T."/>
            <person name="Merkel B.J."/>
            <person name="Hornburger P."/>
            <person name="Mueller R.-W."/>
            <person name="Bruemmer F."/>
            <person name="Labrenz M."/>
            <person name="Spormann A.M."/>
            <person name="Op den Camp H."/>
            <person name="Overmann J."/>
            <person name="Amann R."/>
            <person name="Jetten M.S.M."/>
            <person name="Mascher T."/>
            <person name="Medema M.H."/>
            <person name="Devos D.P."/>
            <person name="Kaster A.-K."/>
            <person name="Ovreas L."/>
            <person name="Rohde M."/>
            <person name="Galperin M.Y."/>
            <person name="Jogler C."/>
        </authorList>
    </citation>
    <scope>NUCLEOTIDE SEQUENCE [LARGE SCALE GENOMIC DNA]</scope>
    <source>
        <strain evidence="3 4">Enr13</strain>
    </source>
</reference>
<feature type="domain" description="Putative Flp pilus-assembly TadG-like N-terminal" evidence="2">
    <location>
        <begin position="10"/>
        <end position="54"/>
    </location>
</feature>
<dbReference type="EMBL" id="CP037423">
    <property type="protein sequence ID" value="QDV45843.1"/>
    <property type="molecule type" value="Genomic_DNA"/>
</dbReference>
<keyword evidence="4" id="KW-1185">Reference proteome</keyword>
<evidence type="ECO:0000256" key="1">
    <source>
        <dbReference type="SAM" id="Phobius"/>
    </source>
</evidence>
<dbReference type="AlphaFoldDB" id="A0A518HYB0"/>
<evidence type="ECO:0000313" key="3">
    <source>
        <dbReference type="EMBL" id="QDV45843.1"/>
    </source>
</evidence>
<evidence type="ECO:0000259" key="2">
    <source>
        <dbReference type="Pfam" id="PF13400"/>
    </source>
</evidence>
<gene>
    <name evidence="3" type="ORF">Enr13x_57460</name>
</gene>
<keyword evidence="1" id="KW-1133">Transmembrane helix</keyword>
<proteinExistence type="predicted"/>
<dbReference type="Pfam" id="PF13400">
    <property type="entry name" value="Tad"/>
    <property type="match status" value="1"/>
</dbReference>
<keyword evidence="1" id="KW-0812">Transmembrane</keyword>